<evidence type="ECO:0000313" key="2">
    <source>
        <dbReference type="Proteomes" id="UP001268256"/>
    </source>
</evidence>
<proteinExistence type="predicted"/>
<comment type="caution">
    <text evidence="1">The sequence shown here is derived from an EMBL/GenBank/DDBJ whole genome shotgun (WGS) entry which is preliminary data.</text>
</comment>
<name>A0AAE4FPM0_9CYAN</name>
<keyword evidence="2" id="KW-1185">Reference proteome</keyword>
<reference evidence="2" key="1">
    <citation type="submission" date="2023-07" db="EMBL/GenBank/DDBJ databases">
        <authorList>
            <person name="Luz R."/>
            <person name="Cordeiro R."/>
            <person name="Fonseca A."/>
            <person name="Goncalves V."/>
        </authorList>
    </citation>
    <scope>NUCLEOTIDE SEQUENCE [LARGE SCALE GENOMIC DNA]</scope>
    <source>
        <strain evidence="2">BACA0444</strain>
    </source>
</reference>
<dbReference type="Proteomes" id="UP001268256">
    <property type="component" value="Unassembled WGS sequence"/>
</dbReference>
<protein>
    <submittedName>
        <fullName evidence="1">Uncharacterized protein</fullName>
    </submittedName>
</protein>
<evidence type="ECO:0000313" key="1">
    <source>
        <dbReference type="EMBL" id="MDS3859419.1"/>
    </source>
</evidence>
<accession>A0AAE4FPM0</accession>
<sequence>MLEPPRIPLGLLGSLADMLQTSRILILDLTDNPRDIAQTDNLWSG</sequence>
<dbReference type="RefSeq" id="WP_322876748.1">
    <property type="nucleotide sequence ID" value="NZ_JAVMIP010000001.1"/>
</dbReference>
<dbReference type="EMBL" id="JAVMIP010000001">
    <property type="protein sequence ID" value="MDS3859419.1"/>
    <property type="molecule type" value="Genomic_DNA"/>
</dbReference>
<gene>
    <name evidence="1" type="ORF">RIF25_01230</name>
</gene>
<organism evidence="1 2">
    <name type="scientific">Pseudocalidococcus azoricus BACA0444</name>
    <dbReference type="NCBI Taxonomy" id="2918990"/>
    <lineage>
        <taxon>Bacteria</taxon>
        <taxon>Bacillati</taxon>
        <taxon>Cyanobacteriota</taxon>
        <taxon>Cyanophyceae</taxon>
        <taxon>Acaryochloridales</taxon>
        <taxon>Thermosynechococcaceae</taxon>
        <taxon>Pseudocalidococcus</taxon>
        <taxon>Pseudocalidococcus azoricus</taxon>
    </lineage>
</organism>
<dbReference type="AlphaFoldDB" id="A0AAE4FPM0"/>